<evidence type="ECO:0000313" key="6">
    <source>
        <dbReference type="EMBL" id="CAG9607790.1"/>
    </source>
</evidence>
<comment type="caution">
    <text evidence="6">The sequence shown here is derived from an EMBL/GenBank/DDBJ whole genome shotgun (WGS) entry which is preliminary data.</text>
</comment>
<keyword evidence="7" id="KW-1185">Reference proteome</keyword>
<protein>
    <recommendedName>
        <fullName evidence="2">histidine kinase</fullName>
        <ecNumber evidence="2">2.7.13.3</ecNumber>
    </recommendedName>
</protein>
<proteinExistence type="predicted"/>
<dbReference type="InterPro" id="IPR003661">
    <property type="entry name" value="HisK_dim/P_dom"/>
</dbReference>
<keyword evidence="3" id="KW-0808">Transferase</keyword>
<evidence type="ECO:0000256" key="4">
    <source>
        <dbReference type="ARBA" id="ARBA00023012"/>
    </source>
</evidence>
<keyword evidence="4" id="KW-0902">Two-component regulatory system</keyword>
<dbReference type="GO" id="GO:0000155">
    <property type="term" value="F:phosphorelay sensor kinase activity"/>
    <property type="evidence" value="ECO:0007669"/>
    <property type="project" value="InterPro"/>
</dbReference>
<evidence type="ECO:0000256" key="1">
    <source>
        <dbReference type="ARBA" id="ARBA00000085"/>
    </source>
</evidence>
<dbReference type="AlphaFoldDB" id="A0A9C7G971"/>
<dbReference type="EMBL" id="CAKJTG010000007">
    <property type="protein sequence ID" value="CAG9607790.1"/>
    <property type="molecule type" value="Genomic_DNA"/>
</dbReference>
<evidence type="ECO:0000313" key="7">
    <source>
        <dbReference type="Proteomes" id="UP000789845"/>
    </source>
</evidence>
<dbReference type="CDD" id="cd00082">
    <property type="entry name" value="HisKA"/>
    <property type="match status" value="1"/>
</dbReference>
<dbReference type="InterPro" id="IPR036097">
    <property type="entry name" value="HisK_dim/P_sf"/>
</dbReference>
<dbReference type="SMART" id="SM00388">
    <property type="entry name" value="HisKA"/>
    <property type="match status" value="1"/>
</dbReference>
<dbReference type="SUPFAM" id="SSF47384">
    <property type="entry name" value="Homodimeric domain of signal transducing histidine kinase"/>
    <property type="match status" value="1"/>
</dbReference>
<evidence type="ECO:0000256" key="3">
    <source>
        <dbReference type="ARBA" id="ARBA00022777"/>
    </source>
</evidence>
<comment type="catalytic activity">
    <reaction evidence="1">
        <text>ATP + protein L-histidine = ADP + protein N-phospho-L-histidine.</text>
        <dbReference type="EC" id="2.7.13.3"/>
    </reaction>
</comment>
<organism evidence="6 7">
    <name type="scientific">Pseudoneobacillus rhizosphaerae</name>
    <dbReference type="NCBI Taxonomy" id="2880968"/>
    <lineage>
        <taxon>Bacteria</taxon>
        <taxon>Bacillati</taxon>
        <taxon>Bacillota</taxon>
        <taxon>Bacilli</taxon>
        <taxon>Bacillales</taxon>
        <taxon>Bacillaceae</taxon>
        <taxon>Pseudoneobacillus</taxon>
    </lineage>
</organism>
<sequence length="146" mass="17359">MFSREIEIHTPSTNCVQILAAGIAHEVRNPFTAVKGFLKLLNEEINHRYILTMEQELDKALSTLTNLLNVTKSDFHDEPSVPINLCQEIDSISYLFNEWRLQPENHRYWKRHTRRKPNDARYPLLYNEKQWNWYGSYPSIHDYPSP</sequence>
<evidence type="ECO:0000259" key="5">
    <source>
        <dbReference type="SMART" id="SM00388"/>
    </source>
</evidence>
<accession>A0A9C7G971</accession>
<reference evidence="6" key="1">
    <citation type="submission" date="2021-10" db="EMBL/GenBank/DDBJ databases">
        <authorList>
            <person name="Criscuolo A."/>
        </authorList>
    </citation>
    <scope>NUCLEOTIDE SEQUENCE</scope>
    <source>
        <strain evidence="6">CIP111885</strain>
    </source>
</reference>
<dbReference type="Proteomes" id="UP000789845">
    <property type="component" value="Unassembled WGS sequence"/>
</dbReference>
<dbReference type="EC" id="2.7.13.3" evidence="2"/>
<feature type="domain" description="Signal transduction histidine kinase dimerisation/phosphoacceptor" evidence="5">
    <location>
        <begin position="15"/>
        <end position="76"/>
    </location>
</feature>
<name>A0A9C7G971_9BACI</name>
<evidence type="ECO:0000256" key="2">
    <source>
        <dbReference type="ARBA" id="ARBA00012438"/>
    </source>
</evidence>
<keyword evidence="3" id="KW-0418">Kinase</keyword>
<dbReference type="Gene3D" id="1.10.287.130">
    <property type="match status" value="1"/>
</dbReference>
<dbReference type="Pfam" id="PF00512">
    <property type="entry name" value="HisKA"/>
    <property type="match status" value="1"/>
</dbReference>
<gene>
    <name evidence="6" type="ORF">NEOCIP111885_01482</name>
</gene>